<gene>
    <name evidence="1" type="ORF">SAMN05421720_11711</name>
</gene>
<name>A0A1G7H0Y6_9PROT</name>
<sequence>MSDGPSHRSDADQAGAALDTIRQAMEALETAETWPQARDALETAGLTRRLGADGMQRLADIWRGRVCRSLDDSALAGEMRFWSEGGDLPAHPDGFRAPLPHDLAQEAIRRGWVVSALNSGGWLISPPTGRPITLPARR</sequence>
<accession>A0A1G7H0Y6</accession>
<dbReference type="OrthoDB" id="7358387at2"/>
<evidence type="ECO:0000313" key="2">
    <source>
        <dbReference type="Proteomes" id="UP000199412"/>
    </source>
</evidence>
<dbReference type="RefSeq" id="WP_092787843.1">
    <property type="nucleotide sequence ID" value="NZ_FNAP01000017.1"/>
</dbReference>
<dbReference type="Proteomes" id="UP000199412">
    <property type="component" value="Unassembled WGS sequence"/>
</dbReference>
<reference evidence="1 2" key="1">
    <citation type="submission" date="2016-10" db="EMBL/GenBank/DDBJ databases">
        <authorList>
            <person name="de Groot N.N."/>
        </authorList>
    </citation>
    <scope>NUCLEOTIDE SEQUENCE [LARGE SCALE GENOMIC DNA]</scope>
    <source>
        <strain evidence="1 2">ATCC 700224</strain>
    </source>
</reference>
<keyword evidence="2" id="KW-1185">Reference proteome</keyword>
<evidence type="ECO:0000313" key="1">
    <source>
        <dbReference type="EMBL" id="SDE94078.1"/>
    </source>
</evidence>
<organism evidence="1 2">
    <name type="scientific">Rhodospira trueperi</name>
    <dbReference type="NCBI Taxonomy" id="69960"/>
    <lineage>
        <taxon>Bacteria</taxon>
        <taxon>Pseudomonadati</taxon>
        <taxon>Pseudomonadota</taxon>
        <taxon>Alphaproteobacteria</taxon>
        <taxon>Rhodospirillales</taxon>
        <taxon>Rhodospirillaceae</taxon>
        <taxon>Rhodospira</taxon>
    </lineage>
</organism>
<dbReference type="AlphaFoldDB" id="A0A1G7H0Y6"/>
<protein>
    <submittedName>
        <fullName evidence="1">Uncharacterized protein</fullName>
    </submittedName>
</protein>
<dbReference type="EMBL" id="FNAP01000017">
    <property type="protein sequence ID" value="SDE94078.1"/>
    <property type="molecule type" value="Genomic_DNA"/>
</dbReference>
<proteinExistence type="predicted"/>